<evidence type="ECO:0000313" key="3">
    <source>
        <dbReference type="EMBL" id="CAP18719.1"/>
    </source>
</evidence>
<name>B0RK93_BARHN</name>
<keyword evidence="2" id="KW-0472">Membrane</keyword>
<dbReference type="EMBL" id="AM905246">
    <property type="protein sequence ID" value="CAP18719.1"/>
    <property type="molecule type" value="Genomic_DNA"/>
</dbReference>
<dbReference type="GO" id="GO:0016020">
    <property type="term" value="C:membrane"/>
    <property type="evidence" value="ECO:0007669"/>
    <property type="project" value="UniProtKB-SubCell"/>
</dbReference>
<reference evidence="3" key="1">
    <citation type="journal article" date="2008" name="Mol. Biol. Evol.">
        <title>Diversifying selection and concerted evolution of a type IV secretion system in Bartonella.</title>
        <authorList>
            <person name="Nystedt B."/>
            <person name="Frank A.C."/>
            <person name="Thollesson M."/>
            <person name="Andersson S.G."/>
        </authorList>
    </citation>
    <scope>NUCLEOTIDE SEQUENCE</scope>
    <source>
        <strain evidence="3">IndoCat-11</strain>
    </source>
</reference>
<keyword evidence="2" id="KW-1133">Transmembrane helix</keyword>
<feature type="transmembrane region" description="Helical" evidence="2">
    <location>
        <begin position="57"/>
        <end position="74"/>
    </location>
</feature>
<sequence>MKQSNIFQSKISNKVLTVIAATSIFFMAHLVCAQAQQRGLTNAKKVLDEFKKQLDIIIPIAAAVILLCLAIGYAGRYIEKDTFVRWSVGIIIAGSAVELANMLFQAN</sequence>
<dbReference type="Pfam" id="PF04956">
    <property type="entry name" value="TrbC"/>
    <property type="match status" value="1"/>
</dbReference>
<dbReference type="RefSeq" id="WP_082252372.1">
    <property type="nucleotide sequence ID" value="NZ_JARVXB010000014.1"/>
</dbReference>
<keyword evidence="2" id="KW-0812">Transmembrane</keyword>
<comment type="subcellular location">
    <subcellularLocation>
        <location evidence="1">Membrane</location>
        <topology evidence="1">Multi-pass membrane protein</topology>
    </subcellularLocation>
</comment>
<evidence type="ECO:0000256" key="2">
    <source>
        <dbReference type="SAM" id="Phobius"/>
    </source>
</evidence>
<accession>B0RK93</accession>
<gene>
    <name evidence="3" type="primary">trwL4</name>
</gene>
<dbReference type="NCBIfam" id="NF033899">
    <property type="entry name" value="T4SS_pilin_TrwL"/>
    <property type="match status" value="1"/>
</dbReference>
<dbReference type="InterPro" id="IPR007039">
    <property type="entry name" value="TrbC/VirB2"/>
</dbReference>
<proteinExistence type="predicted"/>
<evidence type="ECO:0000256" key="1">
    <source>
        <dbReference type="ARBA" id="ARBA00004141"/>
    </source>
</evidence>
<organism evidence="3">
    <name type="scientific">Bartonella henselae</name>
    <name type="common">Rochalimaea henselae</name>
    <dbReference type="NCBI Taxonomy" id="38323"/>
    <lineage>
        <taxon>Bacteria</taxon>
        <taxon>Pseudomonadati</taxon>
        <taxon>Pseudomonadota</taxon>
        <taxon>Alphaproteobacteria</taxon>
        <taxon>Hyphomicrobiales</taxon>
        <taxon>Bartonellaceae</taxon>
        <taxon>Bartonella</taxon>
    </lineage>
</organism>
<dbReference type="AlphaFoldDB" id="B0RK93"/>
<protein>
    <submittedName>
        <fullName evidence="3">TrwL4 protein</fullName>
    </submittedName>
</protein>
<feature type="transmembrane region" description="Helical" evidence="2">
    <location>
        <begin position="86"/>
        <end position="104"/>
    </location>
</feature>